<comment type="caution">
    <text evidence="1">The sequence shown here is derived from an EMBL/GenBank/DDBJ whole genome shotgun (WGS) entry which is preliminary data.</text>
</comment>
<evidence type="ECO:0000313" key="2">
    <source>
        <dbReference type="Proteomes" id="UP001165041"/>
    </source>
</evidence>
<dbReference type="RefSeq" id="WP_285739292.1">
    <property type="nucleotide sequence ID" value="NZ_BSSA01000027.1"/>
</dbReference>
<dbReference type="EMBL" id="BSSA01000027">
    <property type="protein sequence ID" value="GLW73654.1"/>
    <property type="molecule type" value="Genomic_DNA"/>
</dbReference>
<protein>
    <submittedName>
        <fullName evidence="1">Uncharacterized protein</fullName>
    </submittedName>
</protein>
<evidence type="ECO:0000313" key="1">
    <source>
        <dbReference type="EMBL" id="GLW73654.1"/>
    </source>
</evidence>
<reference evidence="1" key="1">
    <citation type="submission" date="2023-02" db="EMBL/GenBank/DDBJ databases">
        <title>Kitasatospora phosalacinea NBRC 14627.</title>
        <authorList>
            <person name="Ichikawa N."/>
            <person name="Sato H."/>
            <person name="Tonouchi N."/>
        </authorList>
    </citation>
    <scope>NUCLEOTIDE SEQUENCE</scope>
    <source>
        <strain evidence="1">NBRC 14627</strain>
    </source>
</reference>
<sequence>MTPLELQRTLVNHLPSVPGIASAQPWSESPYGVVVTVSGAGTVYWTITGASNTATPEGADGLGPQPVPELTGGKAATADVEQALLTALAAGAEQGHVLRAERYSTRPQPPAVRYGVTIDTADRWRLFVACVGTAPAGGQLQGNRRFQPDTHV</sequence>
<dbReference type="Proteomes" id="UP001165041">
    <property type="component" value="Unassembled WGS sequence"/>
</dbReference>
<gene>
    <name evidence="1" type="ORF">Kpho02_59530</name>
</gene>
<dbReference type="AlphaFoldDB" id="A0A9W6V2X4"/>
<proteinExistence type="predicted"/>
<organism evidence="1 2">
    <name type="scientific">Kitasatospora phosalacinea</name>
    <dbReference type="NCBI Taxonomy" id="2065"/>
    <lineage>
        <taxon>Bacteria</taxon>
        <taxon>Bacillati</taxon>
        <taxon>Actinomycetota</taxon>
        <taxon>Actinomycetes</taxon>
        <taxon>Kitasatosporales</taxon>
        <taxon>Streptomycetaceae</taxon>
        <taxon>Kitasatospora</taxon>
    </lineage>
</organism>
<accession>A0A9W6V2X4</accession>
<name>A0A9W6V2X4_9ACTN</name>